<protein>
    <submittedName>
        <fullName evidence="2">Uncharacterized protein</fullName>
    </submittedName>
</protein>
<comment type="caution">
    <text evidence="2">The sequence shown here is derived from an EMBL/GenBank/DDBJ whole genome shotgun (WGS) entry which is preliminary data.</text>
</comment>
<keyword evidence="3" id="KW-1185">Reference proteome</keyword>
<proteinExistence type="predicted"/>
<organism evidence="2 3">
    <name type="scientific">Handroanthus impetiginosus</name>
    <dbReference type="NCBI Taxonomy" id="429701"/>
    <lineage>
        <taxon>Eukaryota</taxon>
        <taxon>Viridiplantae</taxon>
        <taxon>Streptophyta</taxon>
        <taxon>Embryophyta</taxon>
        <taxon>Tracheophyta</taxon>
        <taxon>Spermatophyta</taxon>
        <taxon>Magnoliopsida</taxon>
        <taxon>eudicotyledons</taxon>
        <taxon>Gunneridae</taxon>
        <taxon>Pentapetalae</taxon>
        <taxon>asterids</taxon>
        <taxon>lamiids</taxon>
        <taxon>Lamiales</taxon>
        <taxon>Bignoniaceae</taxon>
        <taxon>Crescentiina</taxon>
        <taxon>Tabebuia alliance</taxon>
        <taxon>Handroanthus</taxon>
    </lineage>
</organism>
<feature type="region of interest" description="Disordered" evidence="1">
    <location>
        <begin position="213"/>
        <end position="239"/>
    </location>
</feature>
<feature type="compositionally biased region" description="Basic residues" evidence="1">
    <location>
        <begin position="230"/>
        <end position="239"/>
    </location>
</feature>
<evidence type="ECO:0000256" key="1">
    <source>
        <dbReference type="SAM" id="MobiDB-lite"/>
    </source>
</evidence>
<evidence type="ECO:0000313" key="2">
    <source>
        <dbReference type="EMBL" id="PIN09228.1"/>
    </source>
</evidence>
<name>A0A2G9GVD8_9LAMI</name>
<evidence type="ECO:0000313" key="3">
    <source>
        <dbReference type="Proteomes" id="UP000231279"/>
    </source>
</evidence>
<reference evidence="3" key="1">
    <citation type="journal article" date="2018" name="Gigascience">
        <title>Genome assembly of the Pink Ipe (Handroanthus impetiginosus, Bignoniaceae), a highly valued, ecologically keystone Neotropical timber forest tree.</title>
        <authorList>
            <person name="Silva-Junior O.B."/>
            <person name="Grattapaglia D."/>
            <person name="Novaes E."/>
            <person name="Collevatti R.G."/>
        </authorList>
    </citation>
    <scope>NUCLEOTIDE SEQUENCE [LARGE SCALE GENOMIC DNA]</scope>
    <source>
        <strain evidence="3">cv. UFG-1</strain>
    </source>
</reference>
<dbReference type="OrthoDB" id="691673at2759"/>
<dbReference type="AlphaFoldDB" id="A0A2G9GVD8"/>
<accession>A0A2G9GVD8</accession>
<dbReference type="STRING" id="429701.A0A2G9GVD8"/>
<dbReference type="PANTHER" id="PTHR21654">
    <property type="entry name" value="FI21293P1"/>
    <property type="match status" value="1"/>
</dbReference>
<dbReference type="EMBL" id="NKXS01003579">
    <property type="protein sequence ID" value="PIN09228.1"/>
    <property type="molecule type" value="Genomic_DNA"/>
</dbReference>
<dbReference type="PANTHER" id="PTHR21654:SF31">
    <property type="entry name" value="OS02G0104500 PROTEIN"/>
    <property type="match status" value="1"/>
</dbReference>
<sequence length="333" mass="37961">MHPGFEIPGILHQETGENTGAPVLLSMNQSHILDQIHTLPTTQQLFLGQHHFLPPQSRLNNQYGAAAAGVSSAYFPVNFKLGLNEICTRNNYKDGEDALLRGSEQYEIAETRHSSLGMLHGWQNQEDSALKQQPFWEPLPAEVSNEKSEIVDRQEHLEMNRKEAPTTCLESKSRVQFGELEAIYKRLSTAESNQTGPSHESNLPMNVHLPMGFDHGSEASIGEDQALKNDRKKRKKKKKETRFNIAMAEFFGNLVNQVMDHQENLHKKFAEVIERLDDERKARDEAWRNQELAYFEQEAAARAREKAETEAREAMIISYLEKIAGQRVNFPIN</sequence>
<dbReference type="Proteomes" id="UP000231279">
    <property type="component" value="Unassembled WGS sequence"/>
</dbReference>
<gene>
    <name evidence="2" type="ORF">CDL12_18199</name>
</gene>